<reference evidence="5" key="1">
    <citation type="journal article" date="2021" name="BMC Genomics">
        <title>Chromosome-level genome assembly and manually-curated proteome of model necrotroph Parastagonospora nodorum Sn15 reveals a genome-wide trove of candidate effector homologs, and redundancy of virulence-related functions within an accessory chromosome.</title>
        <authorList>
            <person name="Bertazzoni S."/>
            <person name="Jones D.A.B."/>
            <person name="Phan H.T."/>
            <person name="Tan K.-C."/>
            <person name="Hane J.K."/>
        </authorList>
    </citation>
    <scope>NUCLEOTIDE SEQUENCE [LARGE SCALE GENOMIC DNA]</scope>
    <source>
        <strain evidence="5">SN15 / ATCC MYA-4574 / FGSC 10173)</strain>
    </source>
</reference>
<dbReference type="InterPro" id="IPR001138">
    <property type="entry name" value="Zn2Cys6_DnaBD"/>
</dbReference>
<feature type="domain" description="Zn(2)-C6 fungal-type" evidence="3">
    <location>
        <begin position="32"/>
        <end position="66"/>
    </location>
</feature>
<dbReference type="CDD" id="cd00067">
    <property type="entry name" value="GAL4"/>
    <property type="match status" value="1"/>
</dbReference>
<evidence type="ECO:0000259" key="3">
    <source>
        <dbReference type="PROSITE" id="PS50048"/>
    </source>
</evidence>
<keyword evidence="1" id="KW-0539">Nucleus</keyword>
<feature type="compositionally biased region" description="Polar residues" evidence="2">
    <location>
        <begin position="182"/>
        <end position="192"/>
    </location>
</feature>
<dbReference type="AlphaFoldDB" id="A0A7U2EPT6"/>
<dbReference type="GO" id="GO:0008270">
    <property type="term" value="F:zinc ion binding"/>
    <property type="evidence" value="ECO:0007669"/>
    <property type="project" value="InterPro"/>
</dbReference>
<accession>A0A7U2EPT6</accession>
<organism evidence="4 5">
    <name type="scientific">Phaeosphaeria nodorum (strain SN15 / ATCC MYA-4574 / FGSC 10173)</name>
    <name type="common">Glume blotch fungus</name>
    <name type="synonym">Parastagonospora nodorum</name>
    <dbReference type="NCBI Taxonomy" id="321614"/>
    <lineage>
        <taxon>Eukaryota</taxon>
        <taxon>Fungi</taxon>
        <taxon>Dikarya</taxon>
        <taxon>Ascomycota</taxon>
        <taxon>Pezizomycotina</taxon>
        <taxon>Dothideomycetes</taxon>
        <taxon>Pleosporomycetidae</taxon>
        <taxon>Pleosporales</taxon>
        <taxon>Pleosporineae</taxon>
        <taxon>Phaeosphaeriaceae</taxon>
        <taxon>Parastagonospora</taxon>
    </lineage>
</organism>
<dbReference type="RefSeq" id="XP_001790997.1">
    <property type="nucleotide sequence ID" value="XM_001790945.1"/>
</dbReference>
<sequence>MEGQAQPYPFAAVQRGTEVAPQAPFNFSRRYACDRCRGHKLRCIRDQMTVDSPCQRCRKAREKCTIGSSTRPVPARLNRSSQGHKLPGATSSASLTTAAPALSMPPQQALAWATGLGDTEQGDALHLSSVPWLDMFDSAMLDSACDSNHELDFADRSSGSGSGSRGAADDQDGPGDGRVHTITPTSQGTTAVANPFLPGHEFDFSPRFDMPGEQCNSDFEKDCTGAPVHAHLPADERSHVASVEFMHHPVAPIHPPTMASSHRTHSTASNDSSKDSTTGVRDACIQELNELSSTLTKDLHTVVDCKLASSFLFTRSNKGPDEYLFKTLDGSSSQESAIGRMLQGSEKFLDIMKRFNEPAQSAPPFVGLSLRVDAHDFGLLAEAVDGSKNSSEATQLDRRWRILHSYLERRNESPNPLSFGSWLGDNLTYGLARKPDMTAKAAVLLCYTNLLWIYETVFFVICHTLECSPSLAPAIKLPQTVPGLEINGFVLQNHPSLQIKILTQVSSYMLDSVEKALQNMLSDSTFQALLETVLQQEGLQYSPGEETGMISVRCLIDKVNKMLD</sequence>
<evidence type="ECO:0000313" key="4">
    <source>
        <dbReference type="EMBL" id="QRC90788.1"/>
    </source>
</evidence>
<evidence type="ECO:0000256" key="1">
    <source>
        <dbReference type="ARBA" id="ARBA00023242"/>
    </source>
</evidence>
<gene>
    <name evidence="4" type="ORF">JI435_003070</name>
</gene>
<protein>
    <submittedName>
        <fullName evidence="4">Phomacin cluster regulator phmR</fullName>
    </submittedName>
</protein>
<dbReference type="Gene3D" id="4.10.240.10">
    <property type="entry name" value="Zn(2)-C6 fungal-type DNA-binding domain"/>
    <property type="match status" value="1"/>
</dbReference>
<dbReference type="GO" id="GO:0000981">
    <property type="term" value="F:DNA-binding transcription factor activity, RNA polymerase II-specific"/>
    <property type="evidence" value="ECO:0007669"/>
    <property type="project" value="InterPro"/>
</dbReference>
<dbReference type="Pfam" id="PF00172">
    <property type="entry name" value="Zn_clus"/>
    <property type="match status" value="1"/>
</dbReference>
<feature type="region of interest" description="Disordered" evidence="2">
    <location>
        <begin position="152"/>
        <end position="197"/>
    </location>
</feature>
<evidence type="ECO:0000313" key="5">
    <source>
        <dbReference type="Proteomes" id="UP000663193"/>
    </source>
</evidence>
<keyword evidence="5" id="KW-1185">Reference proteome</keyword>
<dbReference type="OrthoDB" id="3434319at2759"/>
<dbReference type="KEGG" id="pno:SNOG_00307"/>
<dbReference type="EMBL" id="CP069023">
    <property type="protein sequence ID" value="QRC90788.1"/>
    <property type="molecule type" value="Genomic_DNA"/>
</dbReference>
<feature type="region of interest" description="Disordered" evidence="2">
    <location>
        <begin position="68"/>
        <end position="93"/>
    </location>
</feature>
<dbReference type="OMA" id="HILRAYD"/>
<dbReference type="SMART" id="SM00066">
    <property type="entry name" value="GAL4"/>
    <property type="match status" value="1"/>
</dbReference>
<dbReference type="PROSITE" id="PS00463">
    <property type="entry name" value="ZN2_CY6_FUNGAL_1"/>
    <property type="match status" value="1"/>
</dbReference>
<feature type="compositionally biased region" description="Polar residues" evidence="2">
    <location>
        <begin position="258"/>
        <end position="278"/>
    </location>
</feature>
<evidence type="ECO:0000256" key="2">
    <source>
        <dbReference type="SAM" id="MobiDB-lite"/>
    </source>
</evidence>
<name>A0A7U2EPT6_PHANO</name>
<proteinExistence type="predicted"/>
<feature type="region of interest" description="Disordered" evidence="2">
    <location>
        <begin position="252"/>
        <end position="278"/>
    </location>
</feature>
<dbReference type="Proteomes" id="UP000663193">
    <property type="component" value="Chromosome 1"/>
</dbReference>
<dbReference type="InterPro" id="IPR036864">
    <property type="entry name" value="Zn2-C6_fun-type_DNA-bd_sf"/>
</dbReference>
<dbReference type="PROSITE" id="PS50048">
    <property type="entry name" value="ZN2_CY6_FUNGAL_2"/>
    <property type="match status" value="1"/>
</dbReference>
<dbReference type="SUPFAM" id="SSF57701">
    <property type="entry name" value="Zn2/Cys6 DNA-binding domain"/>
    <property type="match status" value="1"/>
</dbReference>
<dbReference type="VEuPathDB" id="FungiDB:JI435_003070"/>